<dbReference type="GO" id="GO:0003729">
    <property type="term" value="F:mRNA binding"/>
    <property type="evidence" value="ECO:0007669"/>
    <property type="project" value="TreeGrafter"/>
</dbReference>
<dbReference type="AlphaFoldDB" id="A0A498IUR1"/>
<keyword evidence="3" id="KW-0694">RNA-binding</keyword>
<comment type="caution">
    <text evidence="5">The sequence shown here is derived from an EMBL/GenBank/DDBJ whole genome shotgun (WGS) entry which is preliminary data.</text>
</comment>
<dbReference type="Proteomes" id="UP000290289">
    <property type="component" value="Chromosome 10"/>
</dbReference>
<evidence type="ECO:0008006" key="7">
    <source>
        <dbReference type="Google" id="ProtNLM"/>
    </source>
</evidence>
<evidence type="ECO:0000256" key="4">
    <source>
        <dbReference type="ARBA" id="ARBA00023242"/>
    </source>
</evidence>
<sequence>MLPGRFTKCWKLHYYKVFNKHVLLLNCYTSKISGGVRRWKLIVRNLPFEVIERFCICTIHTQTGCRRCTFFIRALLWSSTKEVVDITAKESNATDEIEGDDLDRTIFISNLPSDFNKEDVKQRKRKGRGLFETNDAASYAVSAGNAASGLGISLKVLCALVKKWAQNKELNVARKEELDRRNLYVAKFISLMNLLALSIFYKLCPEWLPFGFFKILTGRSYPRGNSSGRRGFSY</sequence>
<protein>
    <recommendedName>
        <fullName evidence="7">RRM domain-containing protein</fullName>
    </recommendedName>
</protein>
<reference evidence="5 6" key="1">
    <citation type="submission" date="2018-10" db="EMBL/GenBank/DDBJ databases">
        <title>A high-quality apple genome assembly.</title>
        <authorList>
            <person name="Hu J."/>
        </authorList>
    </citation>
    <scope>NUCLEOTIDE SEQUENCE [LARGE SCALE GENOMIC DNA]</scope>
    <source>
        <strain evidence="6">cv. HFTH1</strain>
        <tissue evidence="5">Young leaf</tissue>
    </source>
</reference>
<proteinExistence type="predicted"/>
<evidence type="ECO:0000256" key="1">
    <source>
        <dbReference type="ARBA" id="ARBA00004123"/>
    </source>
</evidence>
<evidence type="ECO:0000256" key="2">
    <source>
        <dbReference type="ARBA" id="ARBA00022737"/>
    </source>
</evidence>
<evidence type="ECO:0000313" key="5">
    <source>
        <dbReference type="EMBL" id="RXH85844.1"/>
    </source>
</evidence>
<name>A0A498IUR1_MALDO</name>
<gene>
    <name evidence="5" type="ORF">DVH24_016897</name>
</gene>
<dbReference type="CDD" id="cd00590">
    <property type="entry name" value="RRM_SF"/>
    <property type="match status" value="1"/>
</dbReference>
<evidence type="ECO:0000313" key="6">
    <source>
        <dbReference type="Proteomes" id="UP000290289"/>
    </source>
</evidence>
<dbReference type="EMBL" id="RDQH01000336">
    <property type="protein sequence ID" value="RXH85844.1"/>
    <property type="molecule type" value="Genomic_DNA"/>
</dbReference>
<dbReference type="STRING" id="3750.A0A498IUR1"/>
<keyword evidence="2" id="KW-0677">Repeat</keyword>
<accession>A0A498IUR1</accession>
<comment type="subcellular location">
    <subcellularLocation>
        <location evidence="1">Nucleus</location>
    </subcellularLocation>
</comment>
<dbReference type="InterPro" id="IPR051945">
    <property type="entry name" value="RRM_MRD1_RNA_proc_ribogen"/>
</dbReference>
<evidence type="ECO:0000256" key="3">
    <source>
        <dbReference type="ARBA" id="ARBA00022884"/>
    </source>
</evidence>
<dbReference type="GO" id="GO:0005634">
    <property type="term" value="C:nucleus"/>
    <property type="evidence" value="ECO:0007669"/>
    <property type="project" value="UniProtKB-SubCell"/>
</dbReference>
<keyword evidence="4" id="KW-0539">Nucleus</keyword>
<dbReference type="PANTHER" id="PTHR48039:SF5">
    <property type="entry name" value="RNA-BINDING PROTEIN 28"/>
    <property type="match status" value="1"/>
</dbReference>
<organism evidence="5 6">
    <name type="scientific">Malus domestica</name>
    <name type="common">Apple</name>
    <name type="synonym">Pyrus malus</name>
    <dbReference type="NCBI Taxonomy" id="3750"/>
    <lineage>
        <taxon>Eukaryota</taxon>
        <taxon>Viridiplantae</taxon>
        <taxon>Streptophyta</taxon>
        <taxon>Embryophyta</taxon>
        <taxon>Tracheophyta</taxon>
        <taxon>Spermatophyta</taxon>
        <taxon>Magnoliopsida</taxon>
        <taxon>eudicotyledons</taxon>
        <taxon>Gunneridae</taxon>
        <taxon>Pentapetalae</taxon>
        <taxon>rosids</taxon>
        <taxon>fabids</taxon>
        <taxon>Rosales</taxon>
        <taxon>Rosaceae</taxon>
        <taxon>Amygdaloideae</taxon>
        <taxon>Maleae</taxon>
        <taxon>Malus</taxon>
    </lineage>
</organism>
<dbReference type="PANTHER" id="PTHR48039">
    <property type="entry name" value="RNA-BINDING MOTIF PROTEIN 14B"/>
    <property type="match status" value="1"/>
</dbReference>
<keyword evidence="6" id="KW-1185">Reference proteome</keyword>